<feature type="chain" id="PRO_5018597653" evidence="7">
    <location>
        <begin position="22"/>
        <end position="629"/>
    </location>
</feature>
<dbReference type="Ensembl" id="ENSAPOT00000027671.1">
    <property type="protein sequence ID" value="ENSAPOP00000033108.1"/>
    <property type="gene ID" value="ENSAPOG00000021483.1"/>
</dbReference>
<sequence length="629" mass="67962">MNSRRWFRSLHIFIVLCGCLAHGATDSGLTSTVSSIPTNGEPSSPATPAPGGMENPNSTEEVTLDPTMNSIEEVTLNPTVNSTEDFTWNSTVNSTVTPTLSVSEEPTVDTEAPSATTVQPTVTPQACLCDLTPGFCDIGCCCDTVDCNVANLSTVFTGCPQKAISGVCIEKWLMFRANVDSSLITVTDSLFCVRPEEKAPQPLPAVLQYPALGDSYHFKPPEPTSISHSRHFYRVDDVIQTYFSNSSVRGLLRQPSAGAAAAFCINRNPAKFLRSVSLSCARKVTPQSCTTDPILSARSYFSDLSLIKIPVGELEPVSNFLIPVMPLSDWPVPRQQNNSCKNAVKKVEFVIGYTGRGELTYATVNIALADVDPSQTLLQMHSVQFQLDSPSPTPGGLTSAVGLLAGSPLIGRFNDQVKPLTSLGVSQGGECSSDPNRRAPILFTYNTIAGCIFSSAARDCSELRSQIYGILQGLATPDVIAMNSGSQPQWTRVITQECPVSLQETCESGCILPHSVSIQVLWAQQGLLDLPQSYILGAKYHFQCQNVQCPLSSSLALTATVMFADTTVYPEPPRSLPQPHWKFPFGFFTRGAAELDGHVVINGSDTDKVTWSLMLFTVMLLTGLEFFIK</sequence>
<keyword evidence="5" id="KW-0325">Glycoprotein</keyword>
<evidence type="ECO:0000256" key="4">
    <source>
        <dbReference type="ARBA" id="ARBA00022794"/>
    </source>
</evidence>
<reference evidence="10" key="2">
    <citation type="submission" date="2025-09" db="UniProtKB">
        <authorList>
            <consortium name="Ensembl"/>
        </authorList>
    </citation>
    <scope>IDENTIFICATION</scope>
</reference>
<organism evidence="10 11">
    <name type="scientific">Acanthochromis polyacanthus</name>
    <name type="common">spiny chromis</name>
    <dbReference type="NCBI Taxonomy" id="80966"/>
    <lineage>
        <taxon>Eukaryota</taxon>
        <taxon>Metazoa</taxon>
        <taxon>Chordata</taxon>
        <taxon>Craniata</taxon>
        <taxon>Vertebrata</taxon>
        <taxon>Euteleostomi</taxon>
        <taxon>Actinopterygii</taxon>
        <taxon>Neopterygii</taxon>
        <taxon>Teleostei</taxon>
        <taxon>Neoteleostei</taxon>
        <taxon>Acanthomorphata</taxon>
        <taxon>Ovalentaria</taxon>
        <taxon>Pomacentridae</taxon>
        <taxon>Acanthochromis</taxon>
    </lineage>
</organism>
<evidence type="ECO:0000313" key="11">
    <source>
        <dbReference type="Proteomes" id="UP000257200"/>
    </source>
</evidence>
<evidence type="ECO:0000256" key="6">
    <source>
        <dbReference type="SAM" id="MobiDB-lite"/>
    </source>
</evidence>
<evidence type="ECO:0000256" key="7">
    <source>
        <dbReference type="SAM" id="SignalP"/>
    </source>
</evidence>
<evidence type="ECO:0000259" key="8">
    <source>
        <dbReference type="Pfam" id="PF07773"/>
    </source>
</evidence>
<evidence type="ECO:0000259" key="9">
    <source>
        <dbReference type="Pfam" id="PF25752"/>
    </source>
</evidence>
<evidence type="ECO:0000256" key="1">
    <source>
        <dbReference type="ARBA" id="ARBA00007633"/>
    </source>
</evidence>
<proteinExistence type="inferred from homology"/>
<dbReference type="Proteomes" id="UP000257200">
    <property type="component" value="Unplaced"/>
</dbReference>
<feature type="signal peptide" evidence="7">
    <location>
        <begin position="1"/>
        <end position="21"/>
    </location>
</feature>
<evidence type="ECO:0000256" key="2">
    <source>
        <dbReference type="ARBA" id="ARBA00011495"/>
    </source>
</evidence>
<keyword evidence="4" id="KW-0970">Cilium biogenesis/degradation</keyword>
<dbReference type="STRING" id="80966.ENSAPOP00000033108"/>
<feature type="compositionally biased region" description="Polar residues" evidence="6">
    <location>
        <begin position="29"/>
        <end position="46"/>
    </location>
</feature>
<dbReference type="PROSITE" id="PS51257">
    <property type="entry name" value="PROKAR_LIPOPROTEIN"/>
    <property type="match status" value="1"/>
</dbReference>
<feature type="domain" description="Tectonic-1-3 N-terminal" evidence="9">
    <location>
        <begin position="107"/>
        <end position="182"/>
    </location>
</feature>
<dbReference type="InParanoid" id="A0A3Q1GRP7"/>
<comment type="subunit">
    <text evidence="2">Part of the tectonic-like complex (also named B9 complex).</text>
</comment>
<dbReference type="InterPro" id="IPR040354">
    <property type="entry name" value="TCTN1-3"/>
</dbReference>
<feature type="region of interest" description="Disordered" evidence="6">
    <location>
        <begin position="29"/>
        <end position="60"/>
    </location>
</feature>
<evidence type="ECO:0000256" key="5">
    <source>
        <dbReference type="ARBA" id="ARBA00023180"/>
    </source>
</evidence>
<dbReference type="PANTHER" id="PTHR14611">
    <property type="entry name" value="TECTONIC FAMILY MEMBER"/>
    <property type="match status" value="1"/>
</dbReference>
<dbReference type="FunCoup" id="A0A3Q1GRP7">
    <property type="interactions" value="208"/>
</dbReference>
<keyword evidence="3 7" id="KW-0732">Signal</keyword>
<dbReference type="InterPro" id="IPR057724">
    <property type="entry name" value="TCTN1-3_N"/>
</dbReference>
<keyword evidence="11" id="KW-1185">Reference proteome</keyword>
<reference evidence="10" key="1">
    <citation type="submission" date="2025-08" db="UniProtKB">
        <authorList>
            <consortium name="Ensembl"/>
        </authorList>
    </citation>
    <scope>IDENTIFICATION</scope>
</reference>
<feature type="domain" description="Tectonic-1-3" evidence="8">
    <location>
        <begin position="406"/>
        <end position="565"/>
    </location>
</feature>
<dbReference type="AlphaFoldDB" id="A0A3Q1GRP7"/>
<feature type="domain" description="Tectonic-1-3" evidence="8">
    <location>
        <begin position="232"/>
        <end position="385"/>
    </location>
</feature>
<dbReference type="GeneTree" id="ENSGT00570000079101"/>
<name>A0A3Q1GRP7_9TELE</name>
<dbReference type="Pfam" id="PF25752">
    <property type="entry name" value="DUF1619_N"/>
    <property type="match status" value="1"/>
</dbReference>
<dbReference type="GO" id="GO:0007224">
    <property type="term" value="P:smoothened signaling pathway"/>
    <property type="evidence" value="ECO:0007669"/>
    <property type="project" value="TreeGrafter"/>
</dbReference>
<evidence type="ECO:0000256" key="3">
    <source>
        <dbReference type="ARBA" id="ARBA00022729"/>
    </source>
</evidence>
<protein>
    <submittedName>
        <fullName evidence="10">Tectonic family member 3</fullName>
    </submittedName>
</protein>
<dbReference type="GO" id="GO:0060271">
    <property type="term" value="P:cilium assembly"/>
    <property type="evidence" value="ECO:0007669"/>
    <property type="project" value="TreeGrafter"/>
</dbReference>
<accession>A0A3Q1GRP7</accession>
<dbReference type="InterPro" id="IPR011677">
    <property type="entry name" value="TCTN1-3_dom"/>
</dbReference>
<evidence type="ECO:0000313" key="10">
    <source>
        <dbReference type="Ensembl" id="ENSAPOP00000033108.1"/>
    </source>
</evidence>
<dbReference type="Pfam" id="PF07773">
    <property type="entry name" value="TCTN_DUF1619"/>
    <property type="match status" value="2"/>
</dbReference>
<dbReference type="PANTHER" id="PTHR14611:SF4">
    <property type="entry name" value="TECTONIC-3"/>
    <property type="match status" value="1"/>
</dbReference>
<comment type="similarity">
    <text evidence="1">Belongs to the tectonic family.</text>
</comment>